<keyword evidence="3" id="KW-1185">Reference proteome</keyword>
<evidence type="ECO:0000313" key="3">
    <source>
        <dbReference type="Proteomes" id="UP001597131"/>
    </source>
</evidence>
<feature type="chain" id="PRO_5046125774" description="NIPSNAP domain-containing protein" evidence="1">
    <location>
        <begin position="23"/>
        <end position="143"/>
    </location>
</feature>
<evidence type="ECO:0000313" key="2">
    <source>
        <dbReference type="EMBL" id="MFD1094987.1"/>
    </source>
</evidence>
<organism evidence="2 3">
    <name type="scientific">Salegentibacter chungangensis</name>
    <dbReference type="NCBI Taxonomy" id="1335724"/>
    <lineage>
        <taxon>Bacteria</taxon>
        <taxon>Pseudomonadati</taxon>
        <taxon>Bacteroidota</taxon>
        <taxon>Flavobacteriia</taxon>
        <taxon>Flavobacteriales</taxon>
        <taxon>Flavobacteriaceae</taxon>
        <taxon>Salegentibacter</taxon>
    </lineage>
</organism>
<feature type="signal peptide" evidence="1">
    <location>
        <begin position="1"/>
        <end position="22"/>
    </location>
</feature>
<protein>
    <recommendedName>
        <fullName evidence="4">NIPSNAP domain-containing protein</fullName>
    </recommendedName>
</protein>
<accession>A0ABW3NPN2</accession>
<evidence type="ECO:0008006" key="4">
    <source>
        <dbReference type="Google" id="ProtNLM"/>
    </source>
</evidence>
<gene>
    <name evidence="2" type="ORF">ACFQ3Q_04430</name>
</gene>
<dbReference type="EMBL" id="JBHTLI010000001">
    <property type="protein sequence ID" value="MFD1094987.1"/>
    <property type="molecule type" value="Genomic_DNA"/>
</dbReference>
<keyword evidence="1" id="KW-0732">Signal</keyword>
<reference evidence="3" key="1">
    <citation type="journal article" date="2019" name="Int. J. Syst. Evol. Microbiol.">
        <title>The Global Catalogue of Microorganisms (GCM) 10K type strain sequencing project: providing services to taxonomists for standard genome sequencing and annotation.</title>
        <authorList>
            <consortium name="The Broad Institute Genomics Platform"/>
            <consortium name="The Broad Institute Genome Sequencing Center for Infectious Disease"/>
            <person name="Wu L."/>
            <person name="Ma J."/>
        </authorList>
    </citation>
    <scope>NUCLEOTIDE SEQUENCE [LARGE SCALE GENOMIC DNA]</scope>
    <source>
        <strain evidence="3">CCUG 64793</strain>
    </source>
</reference>
<comment type="caution">
    <text evidence="2">The sequence shown here is derived from an EMBL/GenBank/DDBJ whole genome shotgun (WGS) entry which is preliminary data.</text>
</comment>
<evidence type="ECO:0000256" key="1">
    <source>
        <dbReference type="SAM" id="SignalP"/>
    </source>
</evidence>
<dbReference type="RefSeq" id="WP_380743327.1">
    <property type="nucleotide sequence ID" value="NZ_JBHTLI010000001.1"/>
</dbReference>
<proteinExistence type="predicted"/>
<dbReference type="Proteomes" id="UP001597131">
    <property type="component" value="Unassembled WGS sequence"/>
</dbReference>
<name>A0ABW3NPN2_9FLAO</name>
<sequence length="143" mass="16332">MKTMKITLILAAFLFCGQGLFAQEMGPKKYENPNWIYVSFIKFHPGKKDKAVKIIDDYFAKADANAGISPPTVLNMTTGDFDFVVVWKLEEGIETLNYEISPDDAKWYAEMGKLAGGMDKAEEVMQEFFSYVEMWKTEIGRME</sequence>